<keyword evidence="12" id="KW-0325">Glycoprotein</keyword>
<dbReference type="GeneID" id="119725685"/>
<evidence type="ECO:0000256" key="9">
    <source>
        <dbReference type="ARBA" id="ARBA00022964"/>
    </source>
</evidence>
<comment type="cofactor">
    <cofactor evidence="1">
        <name>L-ascorbate</name>
        <dbReference type="ChEBI" id="CHEBI:38290"/>
    </cofactor>
</comment>
<keyword evidence="5" id="KW-0479">Metal-binding</keyword>
<dbReference type="GO" id="GO:0019797">
    <property type="term" value="F:procollagen-proline 3-dioxygenase activity"/>
    <property type="evidence" value="ECO:0007669"/>
    <property type="project" value="UniProtKB-EC"/>
</dbReference>
<dbReference type="SMART" id="SM00702">
    <property type="entry name" value="P4Hc"/>
    <property type="match status" value="1"/>
</dbReference>
<keyword evidence="7" id="KW-0677">Repeat</keyword>
<evidence type="ECO:0000256" key="8">
    <source>
        <dbReference type="ARBA" id="ARBA00022824"/>
    </source>
</evidence>
<dbReference type="Proteomes" id="UP000887568">
    <property type="component" value="Unplaced"/>
</dbReference>
<dbReference type="InterPro" id="IPR005123">
    <property type="entry name" value="Oxoglu/Fe-dep_dioxygenase_dom"/>
</dbReference>
<evidence type="ECO:0000259" key="13">
    <source>
        <dbReference type="PROSITE" id="PS51471"/>
    </source>
</evidence>
<keyword evidence="15" id="KW-1185">Reference proteome</keyword>
<evidence type="ECO:0000256" key="11">
    <source>
        <dbReference type="ARBA" id="ARBA00023004"/>
    </source>
</evidence>
<dbReference type="GO" id="GO:0032963">
    <property type="term" value="P:collagen metabolic process"/>
    <property type="evidence" value="ECO:0007669"/>
    <property type="project" value="InterPro"/>
</dbReference>
<dbReference type="AlphaFoldDB" id="A0A913ZPS5"/>
<feature type="domain" description="Fe2OG dioxygenase" evidence="13">
    <location>
        <begin position="101"/>
        <end position="216"/>
    </location>
</feature>
<dbReference type="PROSITE" id="PS51471">
    <property type="entry name" value="FE2OG_OXY"/>
    <property type="match status" value="1"/>
</dbReference>
<evidence type="ECO:0000256" key="5">
    <source>
        <dbReference type="ARBA" id="ARBA00022723"/>
    </source>
</evidence>
<evidence type="ECO:0000256" key="10">
    <source>
        <dbReference type="ARBA" id="ARBA00023002"/>
    </source>
</evidence>
<dbReference type="GO" id="GO:0031418">
    <property type="term" value="F:L-ascorbic acid binding"/>
    <property type="evidence" value="ECO:0007669"/>
    <property type="project" value="InterPro"/>
</dbReference>
<comment type="similarity">
    <text evidence="3">Belongs to the leprecan family.</text>
</comment>
<dbReference type="EnsemblMetazoa" id="XM_038197207.1">
    <property type="protein sequence ID" value="XP_038053135.1"/>
    <property type="gene ID" value="LOC119725685"/>
</dbReference>
<dbReference type="InterPro" id="IPR039575">
    <property type="entry name" value="P3H"/>
</dbReference>
<dbReference type="InterPro" id="IPR006620">
    <property type="entry name" value="Pro_4_hyd_alph"/>
</dbReference>
<evidence type="ECO:0000256" key="1">
    <source>
        <dbReference type="ARBA" id="ARBA00001961"/>
    </source>
</evidence>
<dbReference type="InterPro" id="IPR044862">
    <property type="entry name" value="Pro_4_hyd_alph_FE2OG_OXY"/>
</dbReference>
<keyword evidence="11" id="KW-0408">Iron</keyword>
<dbReference type="OrthoDB" id="8517835at2759"/>
<comment type="cofactor">
    <cofactor evidence="2">
        <name>Fe cation</name>
        <dbReference type="ChEBI" id="CHEBI:24875"/>
    </cofactor>
</comment>
<dbReference type="PANTHER" id="PTHR14049:SF9">
    <property type="entry name" value="PROCOLLAGEN-PROLINE 3-DIOXYGENASE"/>
    <property type="match status" value="1"/>
</dbReference>
<dbReference type="EC" id="1.14.11.7" evidence="4"/>
<accession>A0A913ZPS5</accession>
<proteinExistence type="inferred from homology"/>
<keyword evidence="9" id="KW-0223">Dioxygenase</keyword>
<dbReference type="PANTHER" id="PTHR14049">
    <property type="entry name" value="LEPRECAN 1"/>
    <property type="match status" value="1"/>
</dbReference>
<dbReference type="RefSeq" id="XP_038053135.1">
    <property type="nucleotide sequence ID" value="XM_038197207.1"/>
</dbReference>
<keyword evidence="8" id="KW-0256">Endoplasmic reticulum</keyword>
<sequence length="251" mass="28648">MNGAMLNGSERMAADNMATQMECDNLIKLMDIESKMGDGYNGKVYPHTKFESFEGMTVAVAVNAAKVGRVPLVLPATYLHLAEKSRIFMKKYFTVKEELYFSYSHLVCRTAEPDSTNSRTDLSHPIHADNCNLDENHVCHKSPPAYTWRDWSAVLYLNDNFEGGEFVFAHHNFTFQSHLKPKCGRLVGFSAGEENLHGVKAVLSGRRCALALWFTEDPRYQEQEFNKATVIFRETWEEQEAIKKHRAKTEL</sequence>
<evidence type="ECO:0000256" key="12">
    <source>
        <dbReference type="ARBA" id="ARBA00023180"/>
    </source>
</evidence>
<keyword evidence="10" id="KW-0560">Oxidoreductase</keyword>
<dbReference type="OMA" id="WMTHTRE"/>
<evidence type="ECO:0000256" key="3">
    <source>
        <dbReference type="ARBA" id="ARBA00006487"/>
    </source>
</evidence>
<evidence type="ECO:0000256" key="2">
    <source>
        <dbReference type="ARBA" id="ARBA00001962"/>
    </source>
</evidence>
<dbReference type="FunFam" id="2.60.120.620:FF:000003">
    <property type="entry name" value="Prolyl 3-hydroxylase 2"/>
    <property type="match status" value="1"/>
</dbReference>
<protein>
    <recommendedName>
        <fullName evidence="4">procollagen-proline 3-dioxygenase</fullName>
        <ecNumber evidence="4">1.14.11.7</ecNumber>
    </recommendedName>
</protein>
<keyword evidence="6" id="KW-0732">Signal</keyword>
<evidence type="ECO:0000313" key="15">
    <source>
        <dbReference type="Proteomes" id="UP000887568"/>
    </source>
</evidence>
<evidence type="ECO:0000256" key="4">
    <source>
        <dbReference type="ARBA" id="ARBA00012262"/>
    </source>
</evidence>
<evidence type="ECO:0000256" key="7">
    <source>
        <dbReference type="ARBA" id="ARBA00022737"/>
    </source>
</evidence>
<reference evidence="14" key="1">
    <citation type="submission" date="2022-11" db="UniProtKB">
        <authorList>
            <consortium name="EnsemblMetazoa"/>
        </authorList>
    </citation>
    <scope>IDENTIFICATION</scope>
</reference>
<dbReference type="Pfam" id="PF13640">
    <property type="entry name" value="2OG-FeII_Oxy_3"/>
    <property type="match status" value="1"/>
</dbReference>
<dbReference type="Gene3D" id="2.60.120.620">
    <property type="entry name" value="q2cbj1_9rhob like domain"/>
    <property type="match status" value="1"/>
</dbReference>
<evidence type="ECO:0000256" key="6">
    <source>
        <dbReference type="ARBA" id="ARBA00022729"/>
    </source>
</evidence>
<name>A0A913ZPS5_PATMI</name>
<evidence type="ECO:0000313" key="14">
    <source>
        <dbReference type="EnsemblMetazoa" id="XP_038053135.1"/>
    </source>
</evidence>
<organism evidence="14 15">
    <name type="scientific">Patiria miniata</name>
    <name type="common">Bat star</name>
    <name type="synonym">Asterina miniata</name>
    <dbReference type="NCBI Taxonomy" id="46514"/>
    <lineage>
        <taxon>Eukaryota</taxon>
        <taxon>Metazoa</taxon>
        <taxon>Echinodermata</taxon>
        <taxon>Eleutherozoa</taxon>
        <taxon>Asterozoa</taxon>
        <taxon>Asteroidea</taxon>
        <taxon>Valvatacea</taxon>
        <taxon>Valvatida</taxon>
        <taxon>Asterinidae</taxon>
        <taxon>Patiria</taxon>
    </lineage>
</organism>
<dbReference type="GO" id="GO:0005506">
    <property type="term" value="F:iron ion binding"/>
    <property type="evidence" value="ECO:0007669"/>
    <property type="project" value="InterPro"/>
</dbReference>